<comment type="caution">
    <text evidence="1">The sequence shown here is derived from an EMBL/GenBank/DDBJ whole genome shotgun (WGS) entry which is preliminary data.</text>
</comment>
<dbReference type="EMBL" id="CM039428">
    <property type="protein sequence ID" value="KAI4350250.1"/>
    <property type="molecule type" value="Genomic_DNA"/>
</dbReference>
<name>A0ACB9PNX6_BAUVA</name>
<keyword evidence="2" id="KW-1185">Reference proteome</keyword>
<evidence type="ECO:0000313" key="2">
    <source>
        <dbReference type="Proteomes" id="UP000828941"/>
    </source>
</evidence>
<proteinExistence type="predicted"/>
<gene>
    <name evidence="1" type="ORF">L6164_004722</name>
</gene>
<accession>A0ACB9PNX6</accession>
<sequence length="447" mass="52072">MGGQKNLSTSSTPQKRTLKSLFEQDKKIIPHSSPSSPTSANDEILTIIYYCSFEFTFNDPFESLSEQEFKRVQLTRLLTIIKCLKKPPHEKVLRTLVSMISINLFRPLPPPAKCFSTSDLGVEEYPFSAFSPMWSHLQIVYEILLRLVGTVDQRILKEYIDHIFLLKLLALFQSEDPRERESLKNVCHKIYAKFISERSFMRKSMKDVLLNYVFGTENHPGIAELLEIWGTIINGFTVPLKEEHKLFLMRVLIPLHKTMGMQMYHKQLAYCISQFVQKEPMLGGVIVRRILRYWPVTNSQKEVMLIGELEEMVENLDPDQCRKLALPLCTQITKCTNSLNSQVAERALFVWNNEQFVKMATTAMGEVFPIIVQGMEKNLKWHWSKSIRQITERVKMMLEEMDPVLYKKGMEDFKVKELEAHEEDIKRKRKWERIELAASQSHLCVSS</sequence>
<reference evidence="1 2" key="1">
    <citation type="journal article" date="2022" name="DNA Res.">
        <title>Chromosomal-level genome assembly of the orchid tree Bauhinia variegata (Leguminosae; Cercidoideae) supports the allotetraploid origin hypothesis of Bauhinia.</title>
        <authorList>
            <person name="Zhong Y."/>
            <person name="Chen Y."/>
            <person name="Zheng D."/>
            <person name="Pang J."/>
            <person name="Liu Y."/>
            <person name="Luo S."/>
            <person name="Meng S."/>
            <person name="Qian L."/>
            <person name="Wei D."/>
            <person name="Dai S."/>
            <person name="Zhou R."/>
        </authorList>
    </citation>
    <scope>NUCLEOTIDE SEQUENCE [LARGE SCALE GENOMIC DNA]</scope>
    <source>
        <strain evidence="1">BV-YZ2020</strain>
    </source>
</reference>
<protein>
    <submittedName>
        <fullName evidence="1">Uncharacterized protein</fullName>
    </submittedName>
</protein>
<evidence type="ECO:0000313" key="1">
    <source>
        <dbReference type="EMBL" id="KAI4350250.1"/>
    </source>
</evidence>
<organism evidence="1 2">
    <name type="scientific">Bauhinia variegata</name>
    <name type="common">Purple orchid tree</name>
    <name type="synonym">Phanera variegata</name>
    <dbReference type="NCBI Taxonomy" id="167791"/>
    <lineage>
        <taxon>Eukaryota</taxon>
        <taxon>Viridiplantae</taxon>
        <taxon>Streptophyta</taxon>
        <taxon>Embryophyta</taxon>
        <taxon>Tracheophyta</taxon>
        <taxon>Spermatophyta</taxon>
        <taxon>Magnoliopsida</taxon>
        <taxon>eudicotyledons</taxon>
        <taxon>Gunneridae</taxon>
        <taxon>Pentapetalae</taxon>
        <taxon>rosids</taxon>
        <taxon>fabids</taxon>
        <taxon>Fabales</taxon>
        <taxon>Fabaceae</taxon>
        <taxon>Cercidoideae</taxon>
        <taxon>Cercideae</taxon>
        <taxon>Bauhiniinae</taxon>
        <taxon>Bauhinia</taxon>
    </lineage>
</organism>
<dbReference type="Proteomes" id="UP000828941">
    <property type="component" value="Chromosome 3"/>
</dbReference>